<sequence length="256" mass="29649">MPLPSVLAAKLAKRGLFAPAIQKPLEKERKRDFRGVTGCPNKSNIYHECNFWCESHWKPASLPDAKYMRNVGKLIQKYPLPHHWTEVFDKGIKRYYYWDMETDIVSWLPPKHPKAVRSESAAKLREKRAKGILNEERVVYKIDEEKGDRKRNSKSSRRDRDRDRDSESSDKRHKYDDKEYNRKRPRRDDIDPMDPAAYSDIPVGTWSDGLESNKSGADSTASGALYQQRPYPAPGDILANNKSKTRRNVSFTAHAT</sequence>
<dbReference type="GO" id="GO:0043021">
    <property type="term" value="F:ribonucleoprotein complex binding"/>
    <property type="evidence" value="ECO:0007669"/>
    <property type="project" value="TreeGrafter"/>
</dbReference>
<dbReference type="PANTHER" id="PTHR21737">
    <property type="entry name" value="POLYGLUTAMINE BINDING PROTEIN 1/MARVEL MEMBRANE-ASSOCIATING DOMAIN CONTAINING 3"/>
    <property type="match status" value="1"/>
</dbReference>
<dbReference type="InterPro" id="IPR036020">
    <property type="entry name" value="WW_dom_sf"/>
</dbReference>
<dbReference type="PROSITE" id="PS50020">
    <property type="entry name" value="WW_DOMAIN_2"/>
    <property type="match status" value="1"/>
</dbReference>
<dbReference type="SMART" id="SM00456">
    <property type="entry name" value="WW"/>
    <property type="match status" value="1"/>
</dbReference>
<protein>
    <recommendedName>
        <fullName evidence="3">Polyglutamine-binding protein 1</fullName>
    </recommendedName>
    <alternativeName>
        <fullName evidence="13">Polyglutamine tract-binding protein 1</fullName>
    </alternativeName>
</protein>
<evidence type="ECO:0000256" key="12">
    <source>
        <dbReference type="ARBA" id="ARBA00023242"/>
    </source>
</evidence>
<gene>
    <name evidence="17" type="ORF">ILUMI_23424</name>
</gene>
<comment type="subunit">
    <text evidence="14">Interacts with POU3F2/Brn-2, ATXN1, TXNL4A, HTT and AR. Interaction with ATXN1 correlates positively with the length of the polyglutamine tract. Interacts with RNA polymerase II large subunit in a phosphorylation-dependent manner. Forms a ternary complex with ATXN1 mutant and phosphorylated RNA polymerase II. Interacts (via C-terminus) with TXNL4A and CD2BP2. Interacts (via WW domain) with ATN1 and SF3B1, and may interact with additional splice factors. Interacts (via WW domain) with WBP11; Leading to reduce interaction between PQBP1 and TXNL4A. Interacts with CAPRIN1. Interacts with DDX1. Interacts with SFPQ. Interacts with KHSRP.</text>
</comment>
<dbReference type="InterPro" id="IPR001202">
    <property type="entry name" value="WW_dom"/>
</dbReference>
<dbReference type="OrthoDB" id="42462at2759"/>
<dbReference type="GO" id="GO:0005737">
    <property type="term" value="C:cytoplasm"/>
    <property type="evidence" value="ECO:0007669"/>
    <property type="project" value="TreeGrafter"/>
</dbReference>
<evidence type="ECO:0000256" key="14">
    <source>
        <dbReference type="ARBA" id="ARBA00046362"/>
    </source>
</evidence>
<reference evidence="17" key="1">
    <citation type="submission" date="2019-08" db="EMBL/GenBank/DDBJ databases">
        <title>The genome of the North American firefly Photinus pyralis.</title>
        <authorList>
            <consortium name="Photinus pyralis genome working group"/>
            <person name="Fallon T.R."/>
            <person name="Sander Lower S.E."/>
            <person name="Weng J.-K."/>
        </authorList>
    </citation>
    <scope>NUCLEOTIDE SEQUENCE</scope>
    <source>
        <strain evidence="17">TRF0915ILg1</strain>
        <tissue evidence="17">Whole body</tissue>
    </source>
</reference>
<evidence type="ECO:0000256" key="3">
    <source>
        <dbReference type="ARBA" id="ARBA00021117"/>
    </source>
</evidence>
<dbReference type="Gene3D" id="3.40.30.10">
    <property type="entry name" value="Glutaredoxin"/>
    <property type="match status" value="1"/>
</dbReference>
<feature type="compositionally biased region" description="Polar residues" evidence="15">
    <location>
        <begin position="210"/>
        <end position="222"/>
    </location>
</feature>
<dbReference type="GO" id="GO:0000380">
    <property type="term" value="P:alternative mRNA splicing, via spliceosome"/>
    <property type="evidence" value="ECO:0007669"/>
    <property type="project" value="TreeGrafter"/>
</dbReference>
<accession>A0A8K0CFC8</accession>
<dbReference type="PANTHER" id="PTHR21737:SF3">
    <property type="entry name" value="POLYGLUTAMINE-BINDING PROTEIN 1"/>
    <property type="match status" value="1"/>
</dbReference>
<evidence type="ECO:0000256" key="9">
    <source>
        <dbReference type="ARBA" id="ARBA00023015"/>
    </source>
</evidence>
<evidence type="ECO:0000256" key="6">
    <source>
        <dbReference type="ARBA" id="ARBA00022664"/>
    </source>
</evidence>
<evidence type="ECO:0000256" key="10">
    <source>
        <dbReference type="ARBA" id="ARBA00023163"/>
    </source>
</evidence>
<evidence type="ECO:0000256" key="11">
    <source>
        <dbReference type="ARBA" id="ARBA00023187"/>
    </source>
</evidence>
<keyword evidence="6" id="KW-0507">mRNA processing</keyword>
<evidence type="ECO:0000256" key="13">
    <source>
        <dbReference type="ARBA" id="ARBA00042167"/>
    </source>
</evidence>
<dbReference type="Proteomes" id="UP000801492">
    <property type="component" value="Unassembled WGS sequence"/>
</dbReference>
<evidence type="ECO:0000256" key="7">
    <source>
        <dbReference type="ARBA" id="ARBA00022737"/>
    </source>
</evidence>
<evidence type="ECO:0000313" key="17">
    <source>
        <dbReference type="EMBL" id="KAF2882760.1"/>
    </source>
</evidence>
<dbReference type="GO" id="GO:0045087">
    <property type="term" value="P:innate immune response"/>
    <property type="evidence" value="ECO:0007669"/>
    <property type="project" value="UniProtKB-KW"/>
</dbReference>
<comment type="caution">
    <text evidence="17">The sequence shown here is derived from an EMBL/GenBank/DDBJ whole genome shotgun (WGS) entry which is preliminary data.</text>
</comment>
<keyword evidence="9" id="KW-0805">Transcription regulation</keyword>
<keyword evidence="8" id="KW-0391">Immunity</keyword>
<keyword evidence="4" id="KW-0597">Phosphoprotein</keyword>
<feature type="region of interest" description="Disordered" evidence="15">
    <location>
        <begin position="146"/>
        <end position="256"/>
    </location>
</feature>
<evidence type="ECO:0000256" key="4">
    <source>
        <dbReference type="ARBA" id="ARBA00022553"/>
    </source>
</evidence>
<feature type="compositionally biased region" description="Basic and acidic residues" evidence="15">
    <location>
        <begin position="146"/>
        <end position="190"/>
    </location>
</feature>
<dbReference type="EMBL" id="VTPC01090589">
    <property type="protein sequence ID" value="KAF2882760.1"/>
    <property type="molecule type" value="Genomic_DNA"/>
</dbReference>
<evidence type="ECO:0000259" key="16">
    <source>
        <dbReference type="PROSITE" id="PS50020"/>
    </source>
</evidence>
<evidence type="ECO:0000256" key="8">
    <source>
        <dbReference type="ARBA" id="ARBA00022859"/>
    </source>
</evidence>
<keyword evidence="18" id="KW-1185">Reference proteome</keyword>
<evidence type="ECO:0000256" key="15">
    <source>
        <dbReference type="SAM" id="MobiDB-lite"/>
    </source>
</evidence>
<dbReference type="AlphaFoldDB" id="A0A8K0CFC8"/>
<evidence type="ECO:0000256" key="1">
    <source>
        <dbReference type="ARBA" id="ARBA00004324"/>
    </source>
</evidence>
<keyword evidence="12" id="KW-0539">Nucleus</keyword>
<keyword evidence="10" id="KW-0804">Transcription</keyword>
<feature type="domain" description="WW" evidence="16">
    <location>
        <begin position="78"/>
        <end position="112"/>
    </location>
</feature>
<dbReference type="SUPFAM" id="SSF51045">
    <property type="entry name" value="WW domain"/>
    <property type="match status" value="1"/>
</dbReference>
<dbReference type="Gene3D" id="2.20.70.10">
    <property type="match status" value="1"/>
</dbReference>
<keyword evidence="7" id="KW-0677">Repeat</keyword>
<dbReference type="GO" id="GO:0016607">
    <property type="term" value="C:nuclear speck"/>
    <property type="evidence" value="ECO:0007669"/>
    <property type="project" value="UniProtKB-SubCell"/>
</dbReference>
<comment type="subcellular location">
    <subcellularLocation>
        <location evidence="2">Cytoplasmic granule</location>
    </subcellularLocation>
    <subcellularLocation>
        <location evidence="1">Nucleus speckle</location>
    </subcellularLocation>
</comment>
<organism evidence="17 18">
    <name type="scientific">Ignelater luminosus</name>
    <name type="common">Cucubano</name>
    <name type="synonym">Pyrophorus luminosus</name>
    <dbReference type="NCBI Taxonomy" id="2038154"/>
    <lineage>
        <taxon>Eukaryota</taxon>
        <taxon>Metazoa</taxon>
        <taxon>Ecdysozoa</taxon>
        <taxon>Arthropoda</taxon>
        <taxon>Hexapoda</taxon>
        <taxon>Insecta</taxon>
        <taxon>Pterygota</taxon>
        <taxon>Neoptera</taxon>
        <taxon>Endopterygota</taxon>
        <taxon>Coleoptera</taxon>
        <taxon>Polyphaga</taxon>
        <taxon>Elateriformia</taxon>
        <taxon>Elateroidea</taxon>
        <taxon>Elateridae</taxon>
        <taxon>Agrypninae</taxon>
        <taxon>Pyrophorini</taxon>
        <taxon>Ignelater</taxon>
    </lineage>
</organism>
<name>A0A8K0CFC8_IGNLU</name>
<evidence type="ECO:0000256" key="5">
    <source>
        <dbReference type="ARBA" id="ARBA00022588"/>
    </source>
</evidence>
<proteinExistence type="predicted"/>
<keyword evidence="11" id="KW-0508">mRNA splicing</keyword>
<evidence type="ECO:0000256" key="2">
    <source>
        <dbReference type="ARBA" id="ARBA00004463"/>
    </source>
</evidence>
<evidence type="ECO:0000313" key="18">
    <source>
        <dbReference type="Proteomes" id="UP000801492"/>
    </source>
</evidence>
<keyword evidence="5" id="KW-0399">Innate immunity</keyword>